<feature type="domain" description="Chitin-binding type-2" evidence="7">
    <location>
        <begin position="18"/>
        <end position="81"/>
    </location>
</feature>
<dbReference type="EMBL" id="KB202752">
    <property type="protein sequence ID" value="ESO88175.1"/>
    <property type="molecule type" value="Genomic_DNA"/>
</dbReference>
<keyword evidence="3" id="KW-0677">Repeat</keyword>
<dbReference type="InterPro" id="IPR051940">
    <property type="entry name" value="Chitin_bind-dev_reg"/>
</dbReference>
<dbReference type="GeneID" id="20249626"/>
<proteinExistence type="predicted"/>
<dbReference type="InterPro" id="IPR002557">
    <property type="entry name" value="Chitin-bd_dom"/>
</dbReference>
<feature type="signal peptide" evidence="6">
    <location>
        <begin position="1"/>
        <end position="16"/>
    </location>
</feature>
<evidence type="ECO:0000256" key="4">
    <source>
        <dbReference type="ARBA" id="ARBA00023157"/>
    </source>
</evidence>
<feature type="chain" id="PRO_5004715625" description="Chitin-binding type-2 domain-containing protein" evidence="6">
    <location>
        <begin position="17"/>
        <end position="237"/>
    </location>
</feature>
<evidence type="ECO:0000256" key="3">
    <source>
        <dbReference type="ARBA" id="ARBA00022737"/>
    </source>
</evidence>
<keyword evidence="4" id="KW-1015">Disulfide bond</keyword>
<organism evidence="8 9">
    <name type="scientific">Lottia gigantea</name>
    <name type="common">Giant owl limpet</name>
    <dbReference type="NCBI Taxonomy" id="225164"/>
    <lineage>
        <taxon>Eukaryota</taxon>
        <taxon>Metazoa</taxon>
        <taxon>Spiralia</taxon>
        <taxon>Lophotrochozoa</taxon>
        <taxon>Mollusca</taxon>
        <taxon>Gastropoda</taxon>
        <taxon>Patellogastropoda</taxon>
        <taxon>Lottioidea</taxon>
        <taxon>Lottiidae</taxon>
        <taxon>Lottia</taxon>
    </lineage>
</organism>
<evidence type="ECO:0000256" key="6">
    <source>
        <dbReference type="SAM" id="SignalP"/>
    </source>
</evidence>
<dbReference type="HOGENOM" id="CLU_1171786_0_0_1"/>
<keyword evidence="1" id="KW-0147">Chitin-binding</keyword>
<dbReference type="PANTHER" id="PTHR23301:SF0">
    <property type="entry name" value="CHITIN-BINDING TYPE-2 DOMAIN-CONTAINING PROTEIN-RELATED"/>
    <property type="match status" value="1"/>
</dbReference>
<protein>
    <recommendedName>
        <fullName evidence="7">Chitin-binding type-2 domain-containing protein</fullName>
    </recommendedName>
</protein>
<evidence type="ECO:0000259" key="7">
    <source>
        <dbReference type="PROSITE" id="PS50940"/>
    </source>
</evidence>
<dbReference type="RefSeq" id="XP_009061200.1">
    <property type="nucleotide sequence ID" value="XM_009062952.1"/>
</dbReference>
<dbReference type="PANTHER" id="PTHR23301">
    <property type="entry name" value="CHITIN BINDING PERITROPHIN-A"/>
    <property type="match status" value="1"/>
</dbReference>
<evidence type="ECO:0000256" key="5">
    <source>
        <dbReference type="ARBA" id="ARBA00023180"/>
    </source>
</evidence>
<dbReference type="SMART" id="SM00494">
    <property type="entry name" value="ChtBD2"/>
    <property type="match status" value="3"/>
</dbReference>
<dbReference type="GO" id="GO:0008061">
    <property type="term" value="F:chitin binding"/>
    <property type="evidence" value="ECO:0007669"/>
    <property type="project" value="UniProtKB-KW"/>
</dbReference>
<feature type="non-terminal residue" evidence="8">
    <location>
        <position position="1"/>
    </location>
</feature>
<dbReference type="Pfam" id="PF01607">
    <property type="entry name" value="CBM_14"/>
    <property type="match status" value="3"/>
</dbReference>
<accession>V3ZZS8</accession>
<evidence type="ECO:0000313" key="9">
    <source>
        <dbReference type="Proteomes" id="UP000030746"/>
    </source>
</evidence>
<dbReference type="Proteomes" id="UP000030746">
    <property type="component" value="Unassembled WGS sequence"/>
</dbReference>
<dbReference type="PROSITE" id="PS50940">
    <property type="entry name" value="CHIT_BIND_II"/>
    <property type="match status" value="1"/>
</dbReference>
<dbReference type="OrthoDB" id="6407093at2759"/>
<sequence length="237" mass="26638">MLTFVVAAALLGVAIAQSGRCNFNQNNETVGRIYMVKGDCTYYYQCNNGREYLRRPCKDDEIYNLWIGKCVSNTENVDCDISPDYYAKYDQLCSSKLDIVAVPSEPSKFVLCWKYHFRFPPMSCSNGLIFNQKKGICTHADSEVPSEQIENNVPEQNNDNRKFYDGYRSVYEADIIGNAACIYQPVPGDCTKYTYCSGGPEVVGQCAEGTVMSRSRKGCVYCSDLTPAEKAECQLRC</sequence>
<dbReference type="OMA" id="RFISCHK"/>
<evidence type="ECO:0000313" key="8">
    <source>
        <dbReference type="EMBL" id="ESO88175.1"/>
    </source>
</evidence>
<dbReference type="KEGG" id="lgi:LOTGIDRAFT_234724"/>
<evidence type="ECO:0000256" key="2">
    <source>
        <dbReference type="ARBA" id="ARBA00022729"/>
    </source>
</evidence>
<name>V3ZZS8_LOTGI</name>
<dbReference type="SUPFAM" id="SSF57625">
    <property type="entry name" value="Invertebrate chitin-binding proteins"/>
    <property type="match status" value="3"/>
</dbReference>
<keyword evidence="5" id="KW-0325">Glycoprotein</keyword>
<dbReference type="CTD" id="20249626"/>
<dbReference type="Gene3D" id="2.170.140.10">
    <property type="entry name" value="Chitin binding domain"/>
    <property type="match status" value="2"/>
</dbReference>
<dbReference type="AlphaFoldDB" id="V3ZZS8"/>
<gene>
    <name evidence="8" type="ORF">LOTGIDRAFT_234724</name>
</gene>
<keyword evidence="2 6" id="KW-0732">Signal</keyword>
<dbReference type="InterPro" id="IPR036508">
    <property type="entry name" value="Chitin-bd_dom_sf"/>
</dbReference>
<keyword evidence="9" id="KW-1185">Reference proteome</keyword>
<reference evidence="8 9" key="1">
    <citation type="journal article" date="2013" name="Nature">
        <title>Insights into bilaterian evolution from three spiralian genomes.</title>
        <authorList>
            <person name="Simakov O."/>
            <person name="Marletaz F."/>
            <person name="Cho S.J."/>
            <person name="Edsinger-Gonzales E."/>
            <person name="Havlak P."/>
            <person name="Hellsten U."/>
            <person name="Kuo D.H."/>
            <person name="Larsson T."/>
            <person name="Lv J."/>
            <person name="Arendt D."/>
            <person name="Savage R."/>
            <person name="Osoegawa K."/>
            <person name="de Jong P."/>
            <person name="Grimwood J."/>
            <person name="Chapman J.A."/>
            <person name="Shapiro H."/>
            <person name="Aerts A."/>
            <person name="Otillar R.P."/>
            <person name="Terry A.Y."/>
            <person name="Boore J.L."/>
            <person name="Grigoriev I.V."/>
            <person name="Lindberg D.R."/>
            <person name="Seaver E.C."/>
            <person name="Weisblat D.A."/>
            <person name="Putnam N.H."/>
            <person name="Rokhsar D.S."/>
        </authorList>
    </citation>
    <scope>NUCLEOTIDE SEQUENCE [LARGE SCALE GENOMIC DNA]</scope>
</reference>
<dbReference type="GO" id="GO:0005576">
    <property type="term" value="C:extracellular region"/>
    <property type="evidence" value="ECO:0007669"/>
    <property type="project" value="InterPro"/>
</dbReference>
<evidence type="ECO:0000256" key="1">
    <source>
        <dbReference type="ARBA" id="ARBA00022669"/>
    </source>
</evidence>